<proteinExistence type="inferred from homology"/>
<comment type="similarity">
    <text evidence="1">Belongs to the peptidase M81 family.</text>
</comment>
<dbReference type="PIRSF" id="PIRSF012702">
    <property type="entry name" value="UCP012702"/>
    <property type="match status" value="1"/>
</dbReference>
<dbReference type="InterPro" id="IPR009197">
    <property type="entry name" value="MlrC"/>
</dbReference>
<dbReference type="Proteomes" id="UP001279642">
    <property type="component" value="Unassembled WGS sequence"/>
</dbReference>
<evidence type="ECO:0000256" key="1">
    <source>
        <dbReference type="PIRNR" id="PIRNR012702"/>
    </source>
</evidence>
<gene>
    <name evidence="4" type="ORF">SMD27_19470</name>
</gene>
<reference evidence="4 5" key="1">
    <citation type="journal article" date="2016" name="Antonie Van Leeuwenhoek">
        <title>Dongia soli sp. nov., isolated from soil from Dokdo, Korea.</title>
        <authorList>
            <person name="Kim D.U."/>
            <person name="Lee H."/>
            <person name="Kim H."/>
            <person name="Kim S.G."/>
            <person name="Ka J.O."/>
        </authorList>
    </citation>
    <scope>NUCLEOTIDE SEQUENCE [LARGE SCALE GENOMIC DNA]</scope>
    <source>
        <strain evidence="4 5">D78</strain>
    </source>
</reference>
<evidence type="ECO:0000313" key="5">
    <source>
        <dbReference type="Proteomes" id="UP001279642"/>
    </source>
</evidence>
<dbReference type="InterPro" id="IPR015995">
    <property type="entry name" value="MlrC_N"/>
</dbReference>
<keyword evidence="5" id="KW-1185">Reference proteome</keyword>
<dbReference type="RefSeq" id="WP_320510104.1">
    <property type="nucleotide sequence ID" value="NZ_JAXCLW010000007.1"/>
</dbReference>
<keyword evidence="1" id="KW-0645">Protease</keyword>
<comment type="caution">
    <text evidence="4">The sequence shown here is derived from an EMBL/GenBank/DDBJ whole genome shotgun (WGS) entry which is preliminary data.</text>
</comment>
<keyword evidence="1" id="KW-0378">Hydrolase</keyword>
<dbReference type="InterPro" id="IPR010799">
    <property type="entry name" value="MlrC_C"/>
</dbReference>
<organism evidence="4 5">
    <name type="scientific">Dongia soli</name>
    <dbReference type="NCBI Taxonomy" id="600628"/>
    <lineage>
        <taxon>Bacteria</taxon>
        <taxon>Pseudomonadati</taxon>
        <taxon>Pseudomonadota</taxon>
        <taxon>Alphaproteobacteria</taxon>
        <taxon>Rhodospirillales</taxon>
        <taxon>Dongiaceae</taxon>
        <taxon>Dongia</taxon>
    </lineage>
</organism>
<feature type="domain" description="Microcystin LR degradation protein MlrC C-terminal" evidence="2">
    <location>
        <begin position="302"/>
        <end position="480"/>
    </location>
</feature>
<dbReference type="Pfam" id="PF07171">
    <property type="entry name" value="MlrC_C"/>
    <property type="match status" value="1"/>
</dbReference>
<evidence type="ECO:0000259" key="3">
    <source>
        <dbReference type="Pfam" id="PF07364"/>
    </source>
</evidence>
<evidence type="ECO:0000313" key="4">
    <source>
        <dbReference type="EMBL" id="MDY0885032.1"/>
    </source>
</evidence>
<keyword evidence="1" id="KW-0482">Metalloprotease</keyword>
<protein>
    <recommendedName>
        <fullName evidence="1">Microcystinase C</fullName>
        <shortName evidence="1">MlrC</shortName>
    </recommendedName>
</protein>
<sequence>MMRRLAVARLWYEGNSFTPVTTGIEIFRAREWVSGDAAKDFYRGTATEIGAAVAFAESQPDWQVEFLLCTAAPPGGPVTPDAFATIRAAILDGLRQQTWDAVYLSLHGATVLVDNPTPELDLLRDVRAVIGDVPLGASFDLHAHLSPEIVAELSVAAGYKTYPHIDMAETAMLVLHAVTATAEKRIAPEMAIAKLPAILPSFNMRTTDGPMAELQQLAQDWRRKPKMIDVSLFGGFAYGDSPFAGPSVIATTDGDPDLAQRAVTELSAAMATRRDDFYVSIAGPAEGLRQALGLIGDKPAAVIDPSDNPLSGGIGDTPGLFRALLELRPNVPAVFGFFWDPPLVARCHAAGIGQRLSAALGGRITQAFGAPVEVEATVLALTDGQFRNLGPMETNLPVNLGRTALLDVQGIKVIVTESCQTPNDPGYFELHGIDLGKTGLLCVKAKNHFRAAFKPLTRAIIEIDAPGPASPNIRHYSFRHAPRHLYPLTEADDH</sequence>
<dbReference type="Pfam" id="PF07364">
    <property type="entry name" value="DUF1485"/>
    <property type="match status" value="1"/>
</dbReference>
<accession>A0ABU5EFC3</accession>
<name>A0ABU5EFC3_9PROT</name>
<dbReference type="EMBL" id="JAXCLW010000007">
    <property type="protein sequence ID" value="MDY0885032.1"/>
    <property type="molecule type" value="Genomic_DNA"/>
</dbReference>
<comment type="function">
    <text evidence="1">Involved in peptidolytic degradation of cyclic heptapeptide hepatotoxin microcystin (MC).</text>
</comment>
<feature type="domain" description="Microcystin LR degradation protein MlrC N-terminal" evidence="3">
    <location>
        <begin position="4"/>
        <end position="292"/>
    </location>
</feature>
<comment type="cofactor">
    <cofactor evidence="1">
        <name>Zn(2+)</name>
        <dbReference type="ChEBI" id="CHEBI:29105"/>
    </cofactor>
    <text evidence="1">Binds 1 zinc ion per subunit.</text>
</comment>
<evidence type="ECO:0000259" key="2">
    <source>
        <dbReference type="Pfam" id="PF07171"/>
    </source>
</evidence>
<keyword evidence="1" id="KW-0479">Metal-binding</keyword>